<dbReference type="AlphaFoldDB" id="A0A0C9ZHZ8"/>
<proteinExistence type="predicted"/>
<evidence type="ECO:0000313" key="3">
    <source>
        <dbReference type="Proteomes" id="UP000054485"/>
    </source>
</evidence>
<dbReference type="EMBL" id="KN835482">
    <property type="protein sequence ID" value="KIK36995.1"/>
    <property type="molecule type" value="Genomic_DNA"/>
</dbReference>
<dbReference type="HOGENOM" id="CLU_987569_0_0_1"/>
<feature type="region of interest" description="Disordered" evidence="1">
    <location>
        <begin position="1"/>
        <end position="128"/>
    </location>
</feature>
<organism evidence="2 3">
    <name type="scientific">Suillus luteus UH-Slu-Lm8-n1</name>
    <dbReference type="NCBI Taxonomy" id="930992"/>
    <lineage>
        <taxon>Eukaryota</taxon>
        <taxon>Fungi</taxon>
        <taxon>Dikarya</taxon>
        <taxon>Basidiomycota</taxon>
        <taxon>Agaricomycotina</taxon>
        <taxon>Agaricomycetes</taxon>
        <taxon>Agaricomycetidae</taxon>
        <taxon>Boletales</taxon>
        <taxon>Suillineae</taxon>
        <taxon>Suillaceae</taxon>
        <taxon>Suillus</taxon>
    </lineage>
</organism>
<name>A0A0C9ZHZ8_9AGAM</name>
<protein>
    <submittedName>
        <fullName evidence="2">Unplaced genomic scaffold CY34scaffold_351, whole genome shotgun sequence</fullName>
    </submittedName>
</protein>
<gene>
    <name evidence="2" type="ORF">CY34DRAFT_16000</name>
</gene>
<keyword evidence="3" id="KW-1185">Reference proteome</keyword>
<feature type="compositionally biased region" description="Polar residues" evidence="1">
    <location>
        <begin position="1"/>
        <end position="13"/>
    </location>
</feature>
<dbReference type="InParanoid" id="A0A0C9ZHZ8"/>
<sequence length="318" mass="35142">MSVSLTSFTTKPSKSCDDLETHGISYSIPPTTPFPSTYPFTTAGSAASTPSSSCHRLASGSPPSSPPSFSTGSATSAVSDTGEDNFPPTPNSKQSGFAYGTHNAPSRVVSPTPGPSHSFENNSERSNTSPFLIRSTSFEDRHLLFRLAGRSINDLDSFEPTSQMVSDAYRRITEELSMDTFRCLLYYLEVVHERKRMTYFTSCWEVTEIKRWEALVISMREESKADFITTKQESQYLLDIFAERLSLPRSTATDGPYLNAACDNAKLSLSRTSAELSILKARADVLEDRMADDWYVLSLSQVLFSPVAYTSPEITMDL</sequence>
<reference evidence="3" key="2">
    <citation type="submission" date="2015-01" db="EMBL/GenBank/DDBJ databases">
        <title>Evolutionary Origins and Diversification of the Mycorrhizal Mutualists.</title>
        <authorList>
            <consortium name="DOE Joint Genome Institute"/>
            <consortium name="Mycorrhizal Genomics Consortium"/>
            <person name="Kohler A."/>
            <person name="Kuo A."/>
            <person name="Nagy L.G."/>
            <person name="Floudas D."/>
            <person name="Copeland A."/>
            <person name="Barry K.W."/>
            <person name="Cichocki N."/>
            <person name="Veneault-Fourrey C."/>
            <person name="LaButti K."/>
            <person name="Lindquist E.A."/>
            <person name="Lipzen A."/>
            <person name="Lundell T."/>
            <person name="Morin E."/>
            <person name="Murat C."/>
            <person name="Riley R."/>
            <person name="Ohm R."/>
            <person name="Sun H."/>
            <person name="Tunlid A."/>
            <person name="Henrissat B."/>
            <person name="Grigoriev I.V."/>
            <person name="Hibbett D.S."/>
            <person name="Martin F."/>
        </authorList>
    </citation>
    <scope>NUCLEOTIDE SEQUENCE [LARGE SCALE GENOMIC DNA]</scope>
    <source>
        <strain evidence="3">UH-Slu-Lm8-n1</strain>
    </source>
</reference>
<feature type="compositionally biased region" description="Polar residues" evidence="1">
    <location>
        <begin position="118"/>
        <end position="128"/>
    </location>
</feature>
<evidence type="ECO:0000256" key="1">
    <source>
        <dbReference type="SAM" id="MobiDB-lite"/>
    </source>
</evidence>
<dbReference type="OrthoDB" id="2666994at2759"/>
<feature type="compositionally biased region" description="Low complexity" evidence="1">
    <location>
        <begin position="24"/>
        <end position="77"/>
    </location>
</feature>
<reference evidence="2 3" key="1">
    <citation type="submission" date="2014-04" db="EMBL/GenBank/DDBJ databases">
        <authorList>
            <consortium name="DOE Joint Genome Institute"/>
            <person name="Kuo A."/>
            <person name="Ruytinx J."/>
            <person name="Rineau F."/>
            <person name="Colpaert J."/>
            <person name="Kohler A."/>
            <person name="Nagy L.G."/>
            <person name="Floudas D."/>
            <person name="Copeland A."/>
            <person name="Barry K.W."/>
            <person name="Cichocki N."/>
            <person name="Veneault-Fourrey C."/>
            <person name="LaButti K."/>
            <person name="Lindquist E.A."/>
            <person name="Lipzen A."/>
            <person name="Lundell T."/>
            <person name="Morin E."/>
            <person name="Murat C."/>
            <person name="Sun H."/>
            <person name="Tunlid A."/>
            <person name="Henrissat B."/>
            <person name="Grigoriev I.V."/>
            <person name="Hibbett D.S."/>
            <person name="Martin F."/>
            <person name="Nordberg H.P."/>
            <person name="Cantor M.N."/>
            <person name="Hua S.X."/>
        </authorList>
    </citation>
    <scope>NUCLEOTIDE SEQUENCE [LARGE SCALE GENOMIC DNA]</scope>
    <source>
        <strain evidence="2 3">UH-Slu-Lm8-n1</strain>
    </source>
</reference>
<evidence type="ECO:0000313" key="2">
    <source>
        <dbReference type="EMBL" id="KIK36995.1"/>
    </source>
</evidence>
<dbReference type="Proteomes" id="UP000054485">
    <property type="component" value="Unassembled WGS sequence"/>
</dbReference>
<accession>A0A0C9ZHZ8</accession>